<feature type="region of interest" description="Disordered" evidence="1">
    <location>
        <begin position="42"/>
        <end position="61"/>
    </location>
</feature>
<keyword evidence="4" id="KW-1185">Reference proteome</keyword>
<protein>
    <submittedName>
        <fullName evidence="3">Uncharacterized protein</fullName>
    </submittedName>
</protein>
<evidence type="ECO:0000256" key="1">
    <source>
        <dbReference type="SAM" id="MobiDB-lite"/>
    </source>
</evidence>
<proteinExistence type="predicted"/>
<dbReference type="EMBL" id="MU004551">
    <property type="protein sequence ID" value="KAF2648207.1"/>
    <property type="molecule type" value="Genomic_DNA"/>
</dbReference>
<dbReference type="Proteomes" id="UP000799324">
    <property type="component" value="Unassembled WGS sequence"/>
</dbReference>
<name>A0A6A6SML1_9PLEO</name>
<accession>A0A6A6SML1</accession>
<evidence type="ECO:0000313" key="3">
    <source>
        <dbReference type="EMBL" id="KAF2648207.1"/>
    </source>
</evidence>
<evidence type="ECO:0000313" key="4">
    <source>
        <dbReference type="Proteomes" id="UP000799324"/>
    </source>
</evidence>
<keyword evidence="2" id="KW-1133">Transmembrane helix</keyword>
<gene>
    <name evidence="3" type="ORF">K491DRAFT_255525</name>
</gene>
<evidence type="ECO:0000256" key="2">
    <source>
        <dbReference type="SAM" id="Phobius"/>
    </source>
</evidence>
<sequence length="141" mass="16210">MLYISVLYTCFSFPTASVFPHLQSPTKHHTISTHKHIDRFTMGQHPSAPQPTPTPTPTHNSGPAICHVGGVDYRCDTPRLAIRGDSDHDHAEMVRDIMFRLVSSFVVLSIIFGAAMIWRRRRLIWNCEDDREEDEERRILL</sequence>
<dbReference type="AlphaFoldDB" id="A0A6A6SML1"/>
<organism evidence="3 4">
    <name type="scientific">Lophiostoma macrostomum CBS 122681</name>
    <dbReference type="NCBI Taxonomy" id="1314788"/>
    <lineage>
        <taxon>Eukaryota</taxon>
        <taxon>Fungi</taxon>
        <taxon>Dikarya</taxon>
        <taxon>Ascomycota</taxon>
        <taxon>Pezizomycotina</taxon>
        <taxon>Dothideomycetes</taxon>
        <taxon>Pleosporomycetidae</taxon>
        <taxon>Pleosporales</taxon>
        <taxon>Lophiostomataceae</taxon>
        <taxon>Lophiostoma</taxon>
    </lineage>
</organism>
<keyword evidence="2" id="KW-0812">Transmembrane</keyword>
<keyword evidence="2" id="KW-0472">Membrane</keyword>
<reference evidence="3" key="1">
    <citation type="journal article" date="2020" name="Stud. Mycol.">
        <title>101 Dothideomycetes genomes: a test case for predicting lifestyles and emergence of pathogens.</title>
        <authorList>
            <person name="Haridas S."/>
            <person name="Albert R."/>
            <person name="Binder M."/>
            <person name="Bloem J."/>
            <person name="Labutti K."/>
            <person name="Salamov A."/>
            <person name="Andreopoulos B."/>
            <person name="Baker S."/>
            <person name="Barry K."/>
            <person name="Bills G."/>
            <person name="Bluhm B."/>
            <person name="Cannon C."/>
            <person name="Castanera R."/>
            <person name="Culley D."/>
            <person name="Daum C."/>
            <person name="Ezra D."/>
            <person name="Gonzalez J."/>
            <person name="Henrissat B."/>
            <person name="Kuo A."/>
            <person name="Liang C."/>
            <person name="Lipzen A."/>
            <person name="Lutzoni F."/>
            <person name="Magnuson J."/>
            <person name="Mondo S."/>
            <person name="Nolan M."/>
            <person name="Ohm R."/>
            <person name="Pangilinan J."/>
            <person name="Park H.-J."/>
            <person name="Ramirez L."/>
            <person name="Alfaro M."/>
            <person name="Sun H."/>
            <person name="Tritt A."/>
            <person name="Yoshinaga Y."/>
            <person name="Zwiers L.-H."/>
            <person name="Turgeon B."/>
            <person name="Goodwin S."/>
            <person name="Spatafora J."/>
            <person name="Crous P."/>
            <person name="Grigoriev I."/>
        </authorList>
    </citation>
    <scope>NUCLEOTIDE SEQUENCE</scope>
    <source>
        <strain evidence="3">CBS 122681</strain>
    </source>
</reference>
<feature type="transmembrane region" description="Helical" evidence="2">
    <location>
        <begin position="97"/>
        <end position="118"/>
    </location>
</feature>